<dbReference type="AlphaFoldDB" id="C6LAE1"/>
<dbReference type="Proteomes" id="UP000005561">
    <property type="component" value="Unassembled WGS sequence"/>
</dbReference>
<protein>
    <recommendedName>
        <fullName evidence="1">Polymerase beta nucleotidyltransferase domain-containing protein</fullName>
    </recommendedName>
</protein>
<comment type="caution">
    <text evidence="2">The sequence shown here is derived from an EMBL/GenBank/DDBJ whole genome shotgun (WGS) entry which is preliminary data.</text>
</comment>
<name>C6LAE1_9FIRM</name>
<dbReference type="RefSeq" id="WP_006860383.1">
    <property type="nucleotide sequence ID" value="NZ_ACCL02000002.1"/>
</dbReference>
<evidence type="ECO:0000259" key="1">
    <source>
        <dbReference type="Pfam" id="PF18765"/>
    </source>
</evidence>
<dbReference type="PANTHER" id="PTHR33933">
    <property type="entry name" value="NUCLEOTIDYLTRANSFERASE"/>
    <property type="match status" value="1"/>
</dbReference>
<dbReference type="Pfam" id="PF18765">
    <property type="entry name" value="Polbeta"/>
    <property type="match status" value="1"/>
</dbReference>
<dbReference type="InterPro" id="IPR043519">
    <property type="entry name" value="NT_sf"/>
</dbReference>
<evidence type="ECO:0000313" key="3">
    <source>
        <dbReference type="Proteomes" id="UP000005561"/>
    </source>
</evidence>
<dbReference type="InterPro" id="IPR041633">
    <property type="entry name" value="Polbeta"/>
</dbReference>
<feature type="domain" description="Polymerase beta nucleotidyltransferase" evidence="1">
    <location>
        <begin position="29"/>
        <end position="73"/>
    </location>
</feature>
<dbReference type="OrthoDB" id="9813766at2"/>
<dbReference type="PANTHER" id="PTHR33933:SF1">
    <property type="entry name" value="PROTEIN ADENYLYLTRANSFERASE MNTA-RELATED"/>
    <property type="match status" value="1"/>
</dbReference>
<evidence type="ECO:0000313" key="2">
    <source>
        <dbReference type="EMBL" id="EET62548.1"/>
    </source>
</evidence>
<organism evidence="2 3">
    <name type="scientific">Marvinbryantia formatexigens DSM 14469</name>
    <dbReference type="NCBI Taxonomy" id="478749"/>
    <lineage>
        <taxon>Bacteria</taxon>
        <taxon>Bacillati</taxon>
        <taxon>Bacillota</taxon>
        <taxon>Clostridia</taxon>
        <taxon>Lachnospirales</taxon>
        <taxon>Lachnospiraceae</taxon>
        <taxon>Marvinbryantia</taxon>
    </lineage>
</organism>
<dbReference type="SUPFAM" id="SSF81301">
    <property type="entry name" value="Nucleotidyltransferase"/>
    <property type="match status" value="1"/>
</dbReference>
<reference evidence="2" key="1">
    <citation type="submission" date="2009-07" db="EMBL/GenBank/DDBJ databases">
        <authorList>
            <person name="Weinstock G."/>
            <person name="Sodergren E."/>
            <person name="Clifton S."/>
            <person name="Fulton L."/>
            <person name="Fulton B."/>
            <person name="Courtney L."/>
            <person name="Fronick C."/>
            <person name="Harrison M."/>
            <person name="Strong C."/>
            <person name="Farmer C."/>
            <person name="Delahaunty K."/>
            <person name="Markovic C."/>
            <person name="Hall O."/>
            <person name="Minx P."/>
            <person name="Tomlinson C."/>
            <person name="Mitreva M."/>
            <person name="Nelson J."/>
            <person name="Hou S."/>
            <person name="Wollam A."/>
            <person name="Pepin K.H."/>
            <person name="Johnson M."/>
            <person name="Bhonagiri V."/>
            <person name="Nash W.E."/>
            <person name="Warren W."/>
            <person name="Chinwalla A."/>
            <person name="Mardis E.R."/>
            <person name="Wilson R.K."/>
        </authorList>
    </citation>
    <scope>NUCLEOTIDE SEQUENCE [LARGE SCALE GENOMIC DNA]</scope>
    <source>
        <strain evidence="2">DSM 14469</strain>
    </source>
</reference>
<proteinExistence type="predicted"/>
<accession>C6LAE1</accession>
<dbReference type="eggNOG" id="COG1669">
    <property type="taxonomic scope" value="Bacteria"/>
</dbReference>
<keyword evidence="3" id="KW-1185">Reference proteome</keyword>
<sequence length="117" mass="13379">MEKLVLSQEVVSKVKNEIYPMVKEVLRDDLIECVLYGSCARGDFSDDSDIDIALLVKCSRVEAVKYNDALADVAVSMAMKYFAIINFVCIPYAEYMSKKSWYLYFKNISKEGIVIHE</sequence>
<dbReference type="EMBL" id="ACCL02000002">
    <property type="protein sequence ID" value="EET62548.1"/>
    <property type="molecule type" value="Genomic_DNA"/>
</dbReference>
<dbReference type="InterPro" id="IPR052548">
    <property type="entry name" value="Type_VII_TA_antitoxin"/>
</dbReference>
<dbReference type="Gene3D" id="3.30.460.10">
    <property type="entry name" value="Beta Polymerase, domain 2"/>
    <property type="match status" value="1"/>
</dbReference>
<gene>
    <name evidence="2" type="ORF">BRYFOR_05583</name>
</gene>
<dbReference type="STRING" id="168384.SAMN05660368_02158"/>